<dbReference type="InterPro" id="IPR001766">
    <property type="entry name" value="Fork_head_dom"/>
</dbReference>
<dbReference type="STRING" id="38654.A0A3Q0HEJ1"/>
<dbReference type="PROSITE" id="PS00658">
    <property type="entry name" value="FORK_HEAD_2"/>
    <property type="match status" value="1"/>
</dbReference>
<evidence type="ECO:0000256" key="4">
    <source>
        <dbReference type="ARBA" id="ARBA00034868"/>
    </source>
</evidence>
<dbReference type="PROSITE" id="PS00657">
    <property type="entry name" value="FORK_HEAD_1"/>
    <property type="match status" value="1"/>
</dbReference>
<evidence type="ECO:0000313" key="9">
    <source>
        <dbReference type="RefSeq" id="XP_025070092.1"/>
    </source>
</evidence>
<keyword evidence="2 5" id="KW-0238">DNA-binding</keyword>
<dbReference type="GO" id="GO:0005634">
    <property type="term" value="C:nucleus"/>
    <property type="evidence" value="ECO:0007669"/>
    <property type="project" value="UniProtKB-SubCell"/>
</dbReference>
<dbReference type="GeneID" id="112551728"/>
<feature type="region of interest" description="Disordered" evidence="6">
    <location>
        <begin position="91"/>
        <end position="149"/>
    </location>
</feature>
<comment type="subcellular location">
    <subcellularLocation>
        <location evidence="1 5">Nucleus</location>
    </subcellularLocation>
</comment>
<feature type="region of interest" description="Disordered" evidence="6">
    <location>
        <begin position="1"/>
        <end position="27"/>
    </location>
</feature>
<accession>A0A3Q0HEJ1</accession>
<dbReference type="InterPro" id="IPR036388">
    <property type="entry name" value="WH-like_DNA-bd_sf"/>
</dbReference>
<dbReference type="InterPro" id="IPR030456">
    <property type="entry name" value="TF_fork_head_CS_2"/>
</dbReference>
<dbReference type="InterPro" id="IPR018122">
    <property type="entry name" value="TF_fork_head_CS_1"/>
</dbReference>
<sequence length="149" mass="16631">MAGAEDPAAASPFSISSLLREPEPSAGKPPFSYNALIVMAIRSSPERRLPLSGIYEFITRHFPYYRAARRGWQNSVRHNLSLSKCFVKVPRPGGQPGKGGYWGAFLQESPAGRKEPQRRSRLPERHRRRDEASRDLDVFGPGQIRGLSG</sequence>
<dbReference type="InterPro" id="IPR036390">
    <property type="entry name" value="WH_DNA-bd_sf"/>
</dbReference>
<dbReference type="PRINTS" id="PR00053">
    <property type="entry name" value="FORKHEAD"/>
</dbReference>
<name>A0A3Q0HEJ1_ALLSI</name>
<dbReference type="SUPFAM" id="SSF46785">
    <property type="entry name" value="Winged helix' DNA-binding domain"/>
    <property type="match status" value="1"/>
</dbReference>
<evidence type="ECO:0000256" key="1">
    <source>
        <dbReference type="ARBA" id="ARBA00004123"/>
    </source>
</evidence>
<dbReference type="SMART" id="SM00339">
    <property type="entry name" value="FH"/>
    <property type="match status" value="1"/>
</dbReference>
<gene>
    <name evidence="9" type="primary">LOC112551728</name>
</gene>
<evidence type="ECO:0000256" key="3">
    <source>
        <dbReference type="ARBA" id="ARBA00023242"/>
    </source>
</evidence>
<dbReference type="PANTHER" id="PTHR11829">
    <property type="entry name" value="FORKHEAD BOX PROTEIN"/>
    <property type="match status" value="1"/>
</dbReference>
<keyword evidence="8" id="KW-1185">Reference proteome</keyword>
<evidence type="ECO:0000256" key="2">
    <source>
        <dbReference type="ARBA" id="ARBA00023125"/>
    </source>
</evidence>
<proteinExistence type="predicted"/>
<evidence type="ECO:0000256" key="6">
    <source>
        <dbReference type="SAM" id="MobiDB-lite"/>
    </source>
</evidence>
<dbReference type="InParanoid" id="A0A3Q0HEJ1"/>
<evidence type="ECO:0000259" key="7">
    <source>
        <dbReference type="PROSITE" id="PS50039"/>
    </source>
</evidence>
<dbReference type="PROSITE" id="PS50039">
    <property type="entry name" value="FORK_HEAD_3"/>
    <property type="match status" value="1"/>
</dbReference>
<dbReference type="KEGG" id="asn:112551728"/>
<dbReference type="PANTHER" id="PTHR11829:SF343">
    <property type="entry name" value="FORK-HEAD DOMAIN-CONTAINING PROTEIN"/>
    <property type="match status" value="1"/>
</dbReference>
<dbReference type="Proteomes" id="UP000189705">
    <property type="component" value="Unplaced"/>
</dbReference>
<dbReference type="Pfam" id="PF00250">
    <property type="entry name" value="Forkhead"/>
    <property type="match status" value="1"/>
</dbReference>
<feature type="DNA-binding region" description="Fork-head" evidence="5">
    <location>
        <begin position="28"/>
        <end position="102"/>
    </location>
</feature>
<dbReference type="FunFam" id="1.10.10.10:FF:000135">
    <property type="entry name" value="forkhead box protein G1"/>
    <property type="match status" value="1"/>
</dbReference>
<dbReference type="GO" id="GO:0000978">
    <property type="term" value="F:RNA polymerase II cis-regulatory region sequence-specific DNA binding"/>
    <property type="evidence" value="ECO:0007669"/>
    <property type="project" value="TreeGrafter"/>
</dbReference>
<evidence type="ECO:0000256" key="5">
    <source>
        <dbReference type="PROSITE-ProRule" id="PRU00089"/>
    </source>
</evidence>
<dbReference type="GO" id="GO:0000981">
    <property type="term" value="F:DNA-binding transcription factor activity, RNA polymerase II-specific"/>
    <property type="evidence" value="ECO:0007669"/>
    <property type="project" value="TreeGrafter"/>
</dbReference>
<reference evidence="9" key="1">
    <citation type="submission" date="2025-08" db="UniProtKB">
        <authorList>
            <consortium name="RefSeq"/>
        </authorList>
    </citation>
    <scope>IDENTIFICATION</scope>
</reference>
<keyword evidence="3 5" id="KW-0539">Nucleus</keyword>
<evidence type="ECO:0000313" key="8">
    <source>
        <dbReference type="Proteomes" id="UP000189705"/>
    </source>
</evidence>
<dbReference type="Gene3D" id="1.10.10.10">
    <property type="entry name" value="Winged helix-like DNA-binding domain superfamily/Winged helix DNA-binding domain"/>
    <property type="match status" value="1"/>
</dbReference>
<dbReference type="GO" id="GO:0030154">
    <property type="term" value="P:cell differentiation"/>
    <property type="evidence" value="ECO:0007669"/>
    <property type="project" value="TreeGrafter"/>
</dbReference>
<organism evidence="8 9">
    <name type="scientific">Alligator sinensis</name>
    <name type="common">Chinese alligator</name>
    <dbReference type="NCBI Taxonomy" id="38654"/>
    <lineage>
        <taxon>Eukaryota</taxon>
        <taxon>Metazoa</taxon>
        <taxon>Chordata</taxon>
        <taxon>Craniata</taxon>
        <taxon>Vertebrata</taxon>
        <taxon>Euteleostomi</taxon>
        <taxon>Archelosauria</taxon>
        <taxon>Archosauria</taxon>
        <taxon>Crocodylia</taxon>
        <taxon>Alligatoridae</taxon>
        <taxon>Alligatorinae</taxon>
        <taxon>Alligator</taxon>
    </lineage>
</organism>
<feature type="compositionally biased region" description="Basic and acidic residues" evidence="6">
    <location>
        <begin position="111"/>
        <end position="137"/>
    </location>
</feature>
<protein>
    <recommendedName>
        <fullName evidence="4">Forkhead box protein G1</fullName>
    </recommendedName>
</protein>
<dbReference type="InterPro" id="IPR050211">
    <property type="entry name" value="FOX_domain-containing"/>
</dbReference>
<dbReference type="AlphaFoldDB" id="A0A3Q0HEJ1"/>
<feature type="domain" description="Fork-head" evidence="7">
    <location>
        <begin position="28"/>
        <end position="102"/>
    </location>
</feature>
<dbReference type="RefSeq" id="XP_025070092.1">
    <property type="nucleotide sequence ID" value="XM_025214307.1"/>
</dbReference>
<dbReference type="GO" id="GO:0009653">
    <property type="term" value="P:anatomical structure morphogenesis"/>
    <property type="evidence" value="ECO:0007669"/>
    <property type="project" value="TreeGrafter"/>
</dbReference>